<comment type="caution">
    <text evidence="7">The sequence shown here is derived from an EMBL/GenBank/DDBJ whole genome shotgun (WGS) entry which is preliminary data.</text>
</comment>
<feature type="domain" description="HMG box" evidence="6">
    <location>
        <begin position="125"/>
        <end position="183"/>
    </location>
</feature>
<evidence type="ECO:0000256" key="4">
    <source>
        <dbReference type="PROSITE-ProRule" id="PRU00267"/>
    </source>
</evidence>
<evidence type="ECO:0000256" key="5">
    <source>
        <dbReference type="SAM" id="MobiDB-lite"/>
    </source>
</evidence>
<dbReference type="SMART" id="SM00398">
    <property type="entry name" value="HMG"/>
    <property type="match status" value="2"/>
</dbReference>
<evidence type="ECO:0000256" key="3">
    <source>
        <dbReference type="ARBA" id="ARBA00023242"/>
    </source>
</evidence>
<feature type="DNA-binding region" description="HMG box" evidence="4">
    <location>
        <begin position="125"/>
        <end position="183"/>
    </location>
</feature>
<dbReference type="InterPro" id="IPR009071">
    <property type="entry name" value="HMG_box_dom"/>
</dbReference>
<dbReference type="OrthoDB" id="5550281at2759"/>
<dbReference type="PANTHER" id="PTHR48112:SF32">
    <property type="entry name" value="HIGH MOBILITY GROUP PROTEIN B3"/>
    <property type="match status" value="1"/>
</dbReference>
<evidence type="ECO:0000256" key="1">
    <source>
        <dbReference type="ARBA" id="ARBA00004123"/>
    </source>
</evidence>
<evidence type="ECO:0000256" key="2">
    <source>
        <dbReference type="ARBA" id="ARBA00023125"/>
    </source>
</evidence>
<sequence length="199" mass="22289">MKARIKAAAKRARDKQRKERAKEEERAKEARAKARARAKAKQAARIPRAPQPQNLYIKVAIAEARASGKLPTPATREALNNIFLEANKRFKELTPAERQPYIDRAAAAKAELDARRAKQAEERKARALASPYNVFFKEAFPAIRATNPGLKPTELTAKVAERWRSMPEAARHKYVEIANAERRARGHKLLASAAAVAQH</sequence>
<dbReference type="InterPro" id="IPR036910">
    <property type="entry name" value="HMG_box_dom_sf"/>
</dbReference>
<organism evidence="7 8">
    <name type="scientific">Gonium pectorale</name>
    <name type="common">Green alga</name>
    <dbReference type="NCBI Taxonomy" id="33097"/>
    <lineage>
        <taxon>Eukaryota</taxon>
        <taxon>Viridiplantae</taxon>
        <taxon>Chlorophyta</taxon>
        <taxon>core chlorophytes</taxon>
        <taxon>Chlorophyceae</taxon>
        <taxon>CS clade</taxon>
        <taxon>Chlamydomonadales</taxon>
        <taxon>Volvocaceae</taxon>
        <taxon>Gonium</taxon>
    </lineage>
</organism>
<dbReference type="SUPFAM" id="SSF47095">
    <property type="entry name" value="HMG-box"/>
    <property type="match status" value="2"/>
</dbReference>
<dbReference type="PANTHER" id="PTHR48112">
    <property type="entry name" value="HIGH MOBILITY GROUP PROTEIN DSP1"/>
    <property type="match status" value="1"/>
</dbReference>
<dbReference type="GO" id="GO:0005634">
    <property type="term" value="C:nucleus"/>
    <property type="evidence" value="ECO:0007669"/>
    <property type="project" value="UniProtKB-SubCell"/>
</dbReference>
<keyword evidence="3 4" id="KW-0539">Nucleus</keyword>
<accession>A0A150GNF0</accession>
<feature type="compositionally biased region" description="Basic and acidic residues" evidence="5">
    <location>
        <begin position="16"/>
        <end position="32"/>
    </location>
</feature>
<feature type="compositionally biased region" description="Basic residues" evidence="5">
    <location>
        <begin position="1"/>
        <end position="15"/>
    </location>
</feature>
<evidence type="ECO:0000259" key="6">
    <source>
        <dbReference type="PROSITE" id="PS50118"/>
    </source>
</evidence>
<dbReference type="AlphaFoldDB" id="A0A150GNF0"/>
<keyword evidence="2 4" id="KW-0238">DNA-binding</keyword>
<dbReference type="Pfam" id="PF00505">
    <property type="entry name" value="HMG_box"/>
    <property type="match status" value="1"/>
</dbReference>
<evidence type="ECO:0000313" key="8">
    <source>
        <dbReference type="Proteomes" id="UP000075714"/>
    </source>
</evidence>
<protein>
    <recommendedName>
        <fullName evidence="6">HMG box domain-containing protein</fullName>
    </recommendedName>
</protein>
<feature type="compositionally biased region" description="Basic residues" evidence="5">
    <location>
        <begin position="33"/>
        <end position="42"/>
    </location>
</feature>
<dbReference type="GO" id="GO:0003677">
    <property type="term" value="F:DNA binding"/>
    <property type="evidence" value="ECO:0007669"/>
    <property type="project" value="UniProtKB-UniRule"/>
</dbReference>
<dbReference type="Proteomes" id="UP000075714">
    <property type="component" value="Unassembled WGS sequence"/>
</dbReference>
<dbReference type="EMBL" id="LSYV01000015">
    <property type="protein sequence ID" value="KXZ50870.1"/>
    <property type="molecule type" value="Genomic_DNA"/>
</dbReference>
<gene>
    <name evidence="7" type="ORF">GPECTOR_14g120</name>
</gene>
<reference evidence="8" key="1">
    <citation type="journal article" date="2016" name="Nat. Commun.">
        <title>The Gonium pectorale genome demonstrates co-option of cell cycle regulation during the evolution of multicellularity.</title>
        <authorList>
            <person name="Hanschen E.R."/>
            <person name="Marriage T.N."/>
            <person name="Ferris P.J."/>
            <person name="Hamaji T."/>
            <person name="Toyoda A."/>
            <person name="Fujiyama A."/>
            <person name="Neme R."/>
            <person name="Noguchi H."/>
            <person name="Minakuchi Y."/>
            <person name="Suzuki M."/>
            <person name="Kawai-Toyooka H."/>
            <person name="Smith D.R."/>
            <person name="Sparks H."/>
            <person name="Anderson J."/>
            <person name="Bakaric R."/>
            <person name="Luria V."/>
            <person name="Karger A."/>
            <person name="Kirschner M.W."/>
            <person name="Durand P.M."/>
            <person name="Michod R.E."/>
            <person name="Nozaki H."/>
            <person name="Olson B.J."/>
        </authorList>
    </citation>
    <scope>NUCLEOTIDE SEQUENCE [LARGE SCALE GENOMIC DNA]</scope>
    <source>
        <strain evidence="8">NIES-2863</strain>
    </source>
</reference>
<dbReference type="Gene3D" id="1.10.30.10">
    <property type="entry name" value="High mobility group box domain"/>
    <property type="match status" value="2"/>
</dbReference>
<dbReference type="STRING" id="33097.A0A150GNF0"/>
<proteinExistence type="predicted"/>
<dbReference type="CDD" id="cd00084">
    <property type="entry name" value="HMG-box_SF"/>
    <property type="match status" value="1"/>
</dbReference>
<name>A0A150GNF0_GONPE</name>
<dbReference type="InterPro" id="IPR050342">
    <property type="entry name" value="HMGB"/>
</dbReference>
<dbReference type="PROSITE" id="PS50118">
    <property type="entry name" value="HMG_BOX_2"/>
    <property type="match status" value="1"/>
</dbReference>
<comment type="subcellular location">
    <subcellularLocation>
        <location evidence="1">Nucleus</location>
    </subcellularLocation>
</comment>
<keyword evidence="8" id="KW-1185">Reference proteome</keyword>
<feature type="region of interest" description="Disordered" evidence="5">
    <location>
        <begin position="1"/>
        <end position="49"/>
    </location>
</feature>
<evidence type="ECO:0000313" key="7">
    <source>
        <dbReference type="EMBL" id="KXZ50870.1"/>
    </source>
</evidence>